<evidence type="ECO:0000313" key="3">
    <source>
        <dbReference type="Proteomes" id="UP000318667"/>
    </source>
</evidence>
<dbReference type="RefSeq" id="WP_144539922.1">
    <property type="nucleotide sequence ID" value="NZ_CBCSDC010000009.1"/>
</dbReference>
<dbReference type="InterPro" id="IPR000182">
    <property type="entry name" value="GNAT_dom"/>
</dbReference>
<feature type="domain" description="N-acetyltransferase" evidence="1">
    <location>
        <begin position="6"/>
        <end position="158"/>
    </location>
</feature>
<protein>
    <submittedName>
        <fullName evidence="2">RimJ/RimL family protein N-acetyltransferase</fullName>
    </submittedName>
</protein>
<dbReference type="PROSITE" id="PS51186">
    <property type="entry name" value="GNAT"/>
    <property type="match status" value="1"/>
</dbReference>
<dbReference type="Gene3D" id="3.40.630.30">
    <property type="match status" value="1"/>
</dbReference>
<name>A0A562K770_9BACI</name>
<dbReference type="EMBL" id="VLKI01000001">
    <property type="protein sequence ID" value="TWH91289.1"/>
    <property type="molecule type" value="Genomic_DNA"/>
</dbReference>
<accession>A0A562K770</accession>
<evidence type="ECO:0000313" key="2">
    <source>
        <dbReference type="EMBL" id="TWH91289.1"/>
    </source>
</evidence>
<dbReference type="AlphaFoldDB" id="A0A562K770"/>
<evidence type="ECO:0000259" key="1">
    <source>
        <dbReference type="PROSITE" id="PS51186"/>
    </source>
</evidence>
<dbReference type="GO" id="GO:0016747">
    <property type="term" value="F:acyltransferase activity, transferring groups other than amino-acyl groups"/>
    <property type="evidence" value="ECO:0007669"/>
    <property type="project" value="InterPro"/>
</dbReference>
<comment type="caution">
    <text evidence="2">The sequence shown here is derived from an EMBL/GenBank/DDBJ whole genome shotgun (WGS) entry which is preliminary data.</text>
</comment>
<gene>
    <name evidence="2" type="ORF">IQ19_00745</name>
</gene>
<sequence length="165" mass="18671">MNKKNIDLQKLRPEHIEALRSFTLPEEQEQFTALPKDVLEAGEGQFPIVITKEDHPVGFFILHTTERVKEFTENPKAMLLTALSINFSQQGKGYAGKGMALLQPLLKKEFPHCSEVVLAVNRRNIAAQKLYGKAGFQDTGRKKMGKIGEQYIYSYLIEDCVKAKC</sequence>
<dbReference type="InterPro" id="IPR016181">
    <property type="entry name" value="Acyl_CoA_acyltransferase"/>
</dbReference>
<proteinExistence type="predicted"/>
<reference evidence="2 3" key="1">
    <citation type="journal article" date="2015" name="Stand. Genomic Sci.">
        <title>Genomic Encyclopedia of Bacterial and Archaeal Type Strains, Phase III: the genomes of soil and plant-associated and newly described type strains.</title>
        <authorList>
            <person name="Whitman W.B."/>
            <person name="Woyke T."/>
            <person name="Klenk H.P."/>
            <person name="Zhou Y."/>
            <person name="Lilburn T.G."/>
            <person name="Beck B.J."/>
            <person name="De Vos P."/>
            <person name="Vandamme P."/>
            <person name="Eisen J.A."/>
            <person name="Garrity G."/>
            <person name="Hugenholtz P."/>
            <person name="Kyrpides N.C."/>
        </authorList>
    </citation>
    <scope>NUCLEOTIDE SEQUENCE [LARGE SCALE GENOMIC DNA]</scope>
    <source>
        <strain evidence="2 3">CGMCC 1.10115</strain>
    </source>
</reference>
<dbReference type="Proteomes" id="UP000318667">
    <property type="component" value="Unassembled WGS sequence"/>
</dbReference>
<keyword evidence="3" id="KW-1185">Reference proteome</keyword>
<organism evidence="2 3">
    <name type="scientific">Cytobacillus oceanisediminis</name>
    <dbReference type="NCBI Taxonomy" id="665099"/>
    <lineage>
        <taxon>Bacteria</taxon>
        <taxon>Bacillati</taxon>
        <taxon>Bacillota</taxon>
        <taxon>Bacilli</taxon>
        <taxon>Bacillales</taxon>
        <taxon>Bacillaceae</taxon>
        <taxon>Cytobacillus</taxon>
    </lineage>
</organism>
<dbReference type="Pfam" id="PF00583">
    <property type="entry name" value="Acetyltransf_1"/>
    <property type="match status" value="1"/>
</dbReference>
<dbReference type="OrthoDB" id="66776at2"/>
<dbReference type="GeneID" id="65402018"/>
<dbReference type="SUPFAM" id="SSF55729">
    <property type="entry name" value="Acyl-CoA N-acyltransferases (Nat)"/>
    <property type="match status" value="1"/>
</dbReference>
<keyword evidence="2" id="KW-0808">Transferase</keyword>